<dbReference type="OrthoDB" id="10481974at2759"/>
<accession>A0A6J5XXA4</accession>
<evidence type="ECO:0000313" key="4">
    <source>
        <dbReference type="Proteomes" id="UP000507222"/>
    </source>
</evidence>
<keyword evidence="1" id="KW-0812">Transmembrane</keyword>
<reference evidence="5" key="1">
    <citation type="journal article" date="2020" name="Genome Biol.">
        <title>Gamete binning: chromosome-level and haplotype-resolved genome assembly enabled by high-throughput single-cell sequencing of gamete genomes.</title>
        <authorList>
            <person name="Campoy J.A."/>
            <person name="Sun H."/>
            <person name="Goel M."/>
            <person name="Jiao W.-B."/>
            <person name="Folz-Donahue K."/>
            <person name="Wang N."/>
            <person name="Rubio M."/>
            <person name="Liu C."/>
            <person name="Kukat C."/>
            <person name="Ruiz D."/>
            <person name="Huettel B."/>
            <person name="Schneeberger K."/>
        </authorList>
    </citation>
    <scope>NUCLEOTIDE SEQUENCE [LARGE SCALE GENOMIC DNA]</scope>
    <source>
        <strain evidence="5">cv. Rojo Pasion</strain>
    </source>
</reference>
<dbReference type="EMBL" id="CAEKKB010000007">
    <property type="protein sequence ID" value="CAB4318309.1"/>
    <property type="molecule type" value="Genomic_DNA"/>
</dbReference>
<organism evidence="3 5">
    <name type="scientific">Prunus armeniaca</name>
    <name type="common">Apricot</name>
    <name type="synonym">Armeniaca vulgaris</name>
    <dbReference type="NCBI Taxonomy" id="36596"/>
    <lineage>
        <taxon>Eukaryota</taxon>
        <taxon>Viridiplantae</taxon>
        <taxon>Streptophyta</taxon>
        <taxon>Embryophyta</taxon>
        <taxon>Tracheophyta</taxon>
        <taxon>Spermatophyta</taxon>
        <taxon>Magnoliopsida</taxon>
        <taxon>eudicotyledons</taxon>
        <taxon>Gunneridae</taxon>
        <taxon>Pentapetalae</taxon>
        <taxon>rosids</taxon>
        <taxon>fabids</taxon>
        <taxon>Rosales</taxon>
        <taxon>Rosaceae</taxon>
        <taxon>Amygdaloideae</taxon>
        <taxon>Amygdaleae</taxon>
        <taxon>Prunus</taxon>
    </lineage>
</organism>
<gene>
    <name evidence="2" type="ORF">CURHAP_LOCUS45965</name>
    <name evidence="3" type="ORF">ORAREDHAP_LOCUS45306</name>
</gene>
<sequence>MYLLAEASDASGSATSFSQYSANQLLPSRFKGGGAIIVNLVFFCNVELLFINNAQKMLTTTAIIRRVQQKNCTSVILEIMLGNNTYWKLEGAVLRNRYQLADDDGPFFSMNIQSP</sequence>
<protein>
    <submittedName>
        <fullName evidence="3">Uncharacterized protein</fullName>
    </submittedName>
</protein>
<evidence type="ECO:0000313" key="5">
    <source>
        <dbReference type="Proteomes" id="UP000507245"/>
    </source>
</evidence>
<feature type="transmembrane region" description="Helical" evidence="1">
    <location>
        <begin position="32"/>
        <end position="51"/>
    </location>
</feature>
<dbReference type="EMBL" id="CAEKDK010000007">
    <property type="protein sequence ID" value="CAB4287939.1"/>
    <property type="molecule type" value="Genomic_DNA"/>
</dbReference>
<evidence type="ECO:0000256" key="1">
    <source>
        <dbReference type="SAM" id="Phobius"/>
    </source>
</evidence>
<dbReference type="AlphaFoldDB" id="A0A6J5XXA4"/>
<name>A0A6J5XXA4_PRUAR</name>
<keyword evidence="5" id="KW-1185">Reference proteome</keyword>
<dbReference type="Proteomes" id="UP000507222">
    <property type="component" value="Unassembled WGS sequence"/>
</dbReference>
<dbReference type="Proteomes" id="UP000507245">
    <property type="component" value="Unassembled WGS sequence"/>
</dbReference>
<evidence type="ECO:0000313" key="3">
    <source>
        <dbReference type="EMBL" id="CAB4318309.1"/>
    </source>
</evidence>
<reference evidence="3 4" key="2">
    <citation type="submission" date="2020-05" db="EMBL/GenBank/DDBJ databases">
        <authorList>
            <person name="Campoy J."/>
            <person name="Schneeberger K."/>
            <person name="Spophaly S."/>
        </authorList>
    </citation>
    <scope>NUCLEOTIDE SEQUENCE [LARGE SCALE GENOMIC DNA]</scope>
    <source>
        <strain evidence="3">PruArmRojPasFocal</strain>
    </source>
</reference>
<evidence type="ECO:0000313" key="2">
    <source>
        <dbReference type="EMBL" id="CAB4287939.1"/>
    </source>
</evidence>
<keyword evidence="1" id="KW-0472">Membrane</keyword>
<keyword evidence="1" id="KW-1133">Transmembrane helix</keyword>
<proteinExistence type="predicted"/>